<evidence type="ECO:0000256" key="1">
    <source>
        <dbReference type="ARBA" id="ARBA00004651"/>
    </source>
</evidence>
<protein>
    <submittedName>
        <fullName evidence="9">Transmembrane exosortase</fullName>
    </submittedName>
</protein>
<dbReference type="InterPro" id="IPR019127">
    <property type="entry name" value="Exosortase"/>
</dbReference>
<evidence type="ECO:0000256" key="8">
    <source>
        <dbReference type="SAM" id="Phobius"/>
    </source>
</evidence>
<evidence type="ECO:0000256" key="3">
    <source>
        <dbReference type="ARBA" id="ARBA00022670"/>
    </source>
</evidence>
<feature type="transmembrane region" description="Helical" evidence="8">
    <location>
        <begin position="97"/>
        <end position="115"/>
    </location>
</feature>
<gene>
    <name evidence="9" type="ORF">Pla52n_46260</name>
</gene>
<dbReference type="Proteomes" id="UP000320176">
    <property type="component" value="Unassembled WGS sequence"/>
</dbReference>
<proteinExistence type="predicted"/>
<accession>A0A5C6AQJ7</accession>
<dbReference type="GO" id="GO:0008233">
    <property type="term" value="F:peptidase activity"/>
    <property type="evidence" value="ECO:0007669"/>
    <property type="project" value="UniProtKB-KW"/>
</dbReference>
<dbReference type="AlphaFoldDB" id="A0A5C6AQJ7"/>
<keyword evidence="4 8" id="KW-0812">Transmembrane</keyword>
<evidence type="ECO:0000313" key="9">
    <source>
        <dbReference type="EMBL" id="TWU01252.1"/>
    </source>
</evidence>
<reference evidence="9 10" key="1">
    <citation type="submission" date="2019-02" db="EMBL/GenBank/DDBJ databases">
        <title>Deep-cultivation of Planctomycetes and their phenomic and genomic characterization uncovers novel biology.</title>
        <authorList>
            <person name="Wiegand S."/>
            <person name="Jogler M."/>
            <person name="Boedeker C."/>
            <person name="Pinto D."/>
            <person name="Vollmers J."/>
            <person name="Rivas-Marin E."/>
            <person name="Kohn T."/>
            <person name="Peeters S.H."/>
            <person name="Heuer A."/>
            <person name="Rast P."/>
            <person name="Oberbeckmann S."/>
            <person name="Bunk B."/>
            <person name="Jeske O."/>
            <person name="Meyerdierks A."/>
            <person name="Storesund J.E."/>
            <person name="Kallscheuer N."/>
            <person name="Luecker S."/>
            <person name="Lage O.M."/>
            <person name="Pohl T."/>
            <person name="Merkel B.J."/>
            <person name="Hornburger P."/>
            <person name="Mueller R.-W."/>
            <person name="Bruemmer F."/>
            <person name="Labrenz M."/>
            <person name="Spormann A.M."/>
            <person name="Op Den Camp H."/>
            <person name="Overmann J."/>
            <person name="Amann R."/>
            <person name="Jetten M.S.M."/>
            <person name="Mascher T."/>
            <person name="Medema M.H."/>
            <person name="Devos D.P."/>
            <person name="Kaster A.-K."/>
            <person name="Ovreas L."/>
            <person name="Rohde M."/>
            <person name="Galperin M.Y."/>
            <person name="Jogler C."/>
        </authorList>
    </citation>
    <scope>NUCLEOTIDE SEQUENCE [LARGE SCALE GENOMIC DNA]</scope>
    <source>
        <strain evidence="9 10">Pla52n</strain>
    </source>
</reference>
<dbReference type="Pfam" id="PF09721">
    <property type="entry name" value="Exosortase_EpsH"/>
    <property type="match status" value="1"/>
</dbReference>
<feature type="transmembrane region" description="Helical" evidence="8">
    <location>
        <begin position="46"/>
        <end position="62"/>
    </location>
</feature>
<comment type="caution">
    <text evidence="9">The sequence shown here is derived from an EMBL/GenBank/DDBJ whole genome shotgun (WGS) entry which is preliminary data.</text>
</comment>
<keyword evidence="3" id="KW-0645">Protease</keyword>
<keyword evidence="6 8" id="KW-1133">Transmembrane helix</keyword>
<dbReference type="NCBIfam" id="TIGR04178">
    <property type="entry name" value="exo_archaeo"/>
    <property type="match status" value="1"/>
</dbReference>
<evidence type="ECO:0000256" key="6">
    <source>
        <dbReference type="ARBA" id="ARBA00022989"/>
    </source>
</evidence>
<feature type="transmembrane region" description="Helical" evidence="8">
    <location>
        <begin position="188"/>
        <end position="205"/>
    </location>
</feature>
<keyword evidence="10" id="KW-1185">Reference proteome</keyword>
<keyword evidence="5" id="KW-0378">Hydrolase</keyword>
<evidence type="ECO:0000256" key="2">
    <source>
        <dbReference type="ARBA" id="ARBA00022475"/>
    </source>
</evidence>
<dbReference type="InterPro" id="IPR026392">
    <property type="entry name" value="Exo/Archaeosortase_dom"/>
</dbReference>
<feature type="transmembrane region" description="Helical" evidence="8">
    <location>
        <begin position="74"/>
        <end position="90"/>
    </location>
</feature>
<dbReference type="GO" id="GO:0006508">
    <property type="term" value="P:proteolysis"/>
    <property type="evidence" value="ECO:0007669"/>
    <property type="project" value="UniProtKB-KW"/>
</dbReference>
<keyword evidence="2" id="KW-1003">Cell membrane</keyword>
<dbReference type="InterPro" id="IPR013426">
    <property type="entry name" value="EpsH-like"/>
</dbReference>
<organism evidence="9 10">
    <name type="scientific">Stieleria varia</name>
    <dbReference type="NCBI Taxonomy" id="2528005"/>
    <lineage>
        <taxon>Bacteria</taxon>
        <taxon>Pseudomonadati</taxon>
        <taxon>Planctomycetota</taxon>
        <taxon>Planctomycetia</taxon>
        <taxon>Pirellulales</taxon>
        <taxon>Pirellulaceae</taxon>
        <taxon>Stieleria</taxon>
    </lineage>
</organism>
<name>A0A5C6AQJ7_9BACT</name>
<keyword evidence="7 8" id="KW-0472">Membrane</keyword>
<dbReference type="NCBIfam" id="TIGR02602">
    <property type="entry name" value="8TM_EpsH"/>
    <property type="match status" value="1"/>
</dbReference>
<dbReference type="GO" id="GO:0005886">
    <property type="term" value="C:plasma membrane"/>
    <property type="evidence" value="ECO:0007669"/>
    <property type="project" value="UniProtKB-SubCell"/>
</dbReference>
<evidence type="ECO:0000256" key="5">
    <source>
        <dbReference type="ARBA" id="ARBA00022801"/>
    </source>
</evidence>
<feature type="transmembrane region" description="Helical" evidence="8">
    <location>
        <begin position="255"/>
        <end position="275"/>
    </location>
</feature>
<comment type="subcellular location">
    <subcellularLocation>
        <location evidence="1">Cell membrane</location>
        <topology evidence="1">Multi-pass membrane protein</topology>
    </subcellularLocation>
</comment>
<evidence type="ECO:0000256" key="7">
    <source>
        <dbReference type="ARBA" id="ARBA00023136"/>
    </source>
</evidence>
<evidence type="ECO:0000256" key="4">
    <source>
        <dbReference type="ARBA" id="ARBA00022692"/>
    </source>
</evidence>
<feature type="transmembrane region" description="Helical" evidence="8">
    <location>
        <begin position="217"/>
        <end position="243"/>
    </location>
</feature>
<feature type="transmembrane region" description="Helical" evidence="8">
    <location>
        <begin position="12"/>
        <end position="34"/>
    </location>
</feature>
<dbReference type="EMBL" id="SJPN01000005">
    <property type="protein sequence ID" value="TWU01252.1"/>
    <property type="molecule type" value="Genomic_DNA"/>
</dbReference>
<evidence type="ECO:0000313" key="10">
    <source>
        <dbReference type="Proteomes" id="UP000320176"/>
    </source>
</evidence>
<sequence>MPISELNLGTSFWVAVAAIVIATLFSFWPTLRWLEQQWRTEPDYSHGYLMIPLALIVLKMRWEWFPGVRSKVDWRGLSLIGLAILMRVVGRLAYMDFMDGWALVPMIAGIVWLLFGWPALRWAAPAIALLIMLVPLPYRAESLLSWKLQGVATSLSTIMLRILGQPAIAEGHTIWIGETRMMVEDACSGMRIFVGMFALAFFWCATVRRSWMDRVVILIAALPAAVLVNSLRITATSILYGYFPSSSARHMIHDISGYLMIVVGAVLLWGVKAYWENLYRPLVVVNPAERLSQPTAAN</sequence>
<dbReference type="OrthoDB" id="9797363at2"/>